<name>A0A7Y5ARI3_9GAMM</name>
<sequence length="191" mass="20309">MNTVKLLCACTLLALLQGCAAAVVAGGATAVTSANDRRTLGAQIDDKNVVLKAVRALADHPATAEGSNINVTSYNGVMLLTGQTRTEQIRQQAGALVAKIDGVRDVQNQIRLGNNTGMTTRTRDSWISTKVKTQLLADEEVSGLNIKVVTENAEVFLMGLVTDQEAAKAVDIARHVDGVARVVRAFEPRQN</sequence>
<evidence type="ECO:0000256" key="1">
    <source>
        <dbReference type="ARBA" id="ARBA00022729"/>
    </source>
</evidence>
<dbReference type="PROSITE" id="PS51257">
    <property type="entry name" value="PROKAR_LIPOPROTEIN"/>
    <property type="match status" value="1"/>
</dbReference>
<organism evidence="4 5">
    <name type="scientific">Rheinheimera lutimaris</name>
    <dbReference type="NCBI Taxonomy" id="2740584"/>
    <lineage>
        <taxon>Bacteria</taxon>
        <taxon>Pseudomonadati</taxon>
        <taxon>Pseudomonadota</taxon>
        <taxon>Gammaproteobacteria</taxon>
        <taxon>Chromatiales</taxon>
        <taxon>Chromatiaceae</taxon>
        <taxon>Rheinheimera</taxon>
    </lineage>
</organism>
<dbReference type="InterPro" id="IPR014004">
    <property type="entry name" value="Transpt-assoc_nodulatn_dom_bac"/>
</dbReference>
<gene>
    <name evidence="4" type="ORF">HRH59_11710</name>
</gene>
<dbReference type="Proteomes" id="UP000523161">
    <property type="component" value="Unassembled WGS sequence"/>
</dbReference>
<evidence type="ECO:0000259" key="3">
    <source>
        <dbReference type="PROSITE" id="PS50914"/>
    </source>
</evidence>
<dbReference type="PANTHER" id="PTHR34606">
    <property type="entry name" value="BON DOMAIN-CONTAINING PROTEIN"/>
    <property type="match status" value="1"/>
</dbReference>
<protein>
    <submittedName>
        <fullName evidence="4">BON domain-containing protein</fullName>
    </submittedName>
</protein>
<dbReference type="AlphaFoldDB" id="A0A7Y5ARI3"/>
<proteinExistence type="predicted"/>
<accession>A0A7Y5ARI3</accession>
<evidence type="ECO:0000313" key="5">
    <source>
        <dbReference type="Proteomes" id="UP000523161"/>
    </source>
</evidence>
<feature type="domain" description="BON" evidence="3">
    <location>
        <begin position="45"/>
        <end position="114"/>
    </location>
</feature>
<evidence type="ECO:0000313" key="4">
    <source>
        <dbReference type="EMBL" id="NRQ43210.1"/>
    </source>
</evidence>
<dbReference type="InterPro" id="IPR051686">
    <property type="entry name" value="Lipoprotein_DolP"/>
</dbReference>
<dbReference type="PROSITE" id="PS50914">
    <property type="entry name" value="BON"/>
    <property type="match status" value="2"/>
</dbReference>
<dbReference type="SMART" id="SM00749">
    <property type="entry name" value="BON"/>
    <property type="match status" value="2"/>
</dbReference>
<feature type="signal peptide" evidence="2">
    <location>
        <begin position="1"/>
        <end position="21"/>
    </location>
</feature>
<feature type="chain" id="PRO_5030664826" evidence="2">
    <location>
        <begin position="22"/>
        <end position="191"/>
    </location>
</feature>
<dbReference type="InterPro" id="IPR007055">
    <property type="entry name" value="BON_dom"/>
</dbReference>
<dbReference type="PANTHER" id="PTHR34606:SF4">
    <property type="entry name" value="OUTER MEMBRANE LIPOPROTEIN DOLP"/>
    <property type="match status" value="1"/>
</dbReference>
<keyword evidence="1 2" id="KW-0732">Signal</keyword>
<dbReference type="Gene3D" id="3.30.1340.30">
    <property type="match status" value="1"/>
</dbReference>
<feature type="domain" description="BON" evidence="3">
    <location>
        <begin position="123"/>
        <end position="190"/>
    </location>
</feature>
<reference evidence="4 5" key="1">
    <citation type="submission" date="2020-06" db="EMBL/GenBank/DDBJ databases">
        <title>Rheinheimera sp. nov., a marine bacterium isolated from coastal.</title>
        <authorList>
            <person name="Yu Q."/>
            <person name="Qi Y."/>
            <person name="Pu J."/>
        </authorList>
    </citation>
    <scope>NUCLEOTIDE SEQUENCE [LARGE SCALE GENOMIC DNA]</scope>
    <source>
        <strain evidence="4 5">YQF-2</strain>
    </source>
</reference>
<dbReference type="Pfam" id="PF04972">
    <property type="entry name" value="BON"/>
    <property type="match status" value="2"/>
</dbReference>
<comment type="caution">
    <text evidence="4">The sequence shown here is derived from an EMBL/GenBank/DDBJ whole genome shotgun (WGS) entry which is preliminary data.</text>
</comment>
<dbReference type="RefSeq" id="WP_173501450.1">
    <property type="nucleotide sequence ID" value="NZ_JABSOD010000010.1"/>
</dbReference>
<keyword evidence="5" id="KW-1185">Reference proteome</keyword>
<evidence type="ECO:0000256" key="2">
    <source>
        <dbReference type="SAM" id="SignalP"/>
    </source>
</evidence>
<dbReference type="EMBL" id="JABSOD010000010">
    <property type="protein sequence ID" value="NRQ43210.1"/>
    <property type="molecule type" value="Genomic_DNA"/>
</dbReference>